<evidence type="ECO:0000259" key="2">
    <source>
        <dbReference type="PROSITE" id="PS50304"/>
    </source>
</evidence>
<feature type="compositionally biased region" description="Basic and acidic residues" evidence="1">
    <location>
        <begin position="953"/>
        <end position="988"/>
    </location>
</feature>
<protein>
    <recommendedName>
        <fullName evidence="2">Tudor domain-containing protein</fullName>
    </recommendedName>
</protein>
<feature type="domain" description="Tudor" evidence="2">
    <location>
        <begin position="1152"/>
        <end position="1210"/>
    </location>
</feature>
<dbReference type="SMART" id="SM00333">
    <property type="entry name" value="TUDOR"/>
    <property type="match status" value="6"/>
</dbReference>
<organism evidence="3 4">
    <name type="scientific">Engystomops pustulosus</name>
    <name type="common">Tungara frog</name>
    <name type="synonym">Physalaemus pustulosus</name>
    <dbReference type="NCBI Taxonomy" id="76066"/>
    <lineage>
        <taxon>Eukaryota</taxon>
        <taxon>Metazoa</taxon>
        <taxon>Chordata</taxon>
        <taxon>Craniata</taxon>
        <taxon>Vertebrata</taxon>
        <taxon>Euteleostomi</taxon>
        <taxon>Amphibia</taxon>
        <taxon>Batrachia</taxon>
        <taxon>Anura</taxon>
        <taxon>Neobatrachia</taxon>
        <taxon>Hyloidea</taxon>
        <taxon>Leptodactylidae</taxon>
        <taxon>Leiuperinae</taxon>
        <taxon>Engystomops</taxon>
    </lineage>
</organism>
<dbReference type="PANTHER" id="PTHR22948">
    <property type="entry name" value="TUDOR DOMAIN CONTAINING PROTEIN"/>
    <property type="match status" value="1"/>
</dbReference>
<feature type="non-terminal residue" evidence="3">
    <location>
        <position position="1630"/>
    </location>
</feature>
<feature type="domain" description="Tudor" evidence="2">
    <location>
        <begin position="1362"/>
        <end position="1420"/>
    </location>
</feature>
<gene>
    <name evidence="3" type="ORF">GDO81_028422</name>
</gene>
<dbReference type="SUPFAM" id="SSF63748">
    <property type="entry name" value="Tudor/PWWP/MBT"/>
    <property type="match status" value="6"/>
</dbReference>
<reference evidence="3" key="1">
    <citation type="thesis" date="2020" institute="ProQuest LLC" country="789 East Eisenhower Parkway, Ann Arbor, MI, USA">
        <title>Comparative Genomics and Chromosome Evolution.</title>
        <authorList>
            <person name="Mudd A.B."/>
        </authorList>
    </citation>
    <scope>NUCLEOTIDE SEQUENCE</scope>
    <source>
        <strain evidence="3">237g6f4</strain>
        <tissue evidence="3">Blood</tissue>
    </source>
</reference>
<feature type="domain" description="Tudor" evidence="2">
    <location>
        <begin position="121"/>
        <end position="180"/>
    </location>
</feature>
<dbReference type="Gene3D" id="2.30.30.140">
    <property type="match status" value="6"/>
</dbReference>
<feature type="domain" description="Tudor" evidence="2">
    <location>
        <begin position="346"/>
        <end position="402"/>
    </location>
</feature>
<dbReference type="FunFam" id="2.30.30.140:FF:000018">
    <property type="entry name" value="Serine/threonine-protein kinase 31"/>
    <property type="match status" value="1"/>
</dbReference>
<sequence>MASVQPYRFPESTHATNLALNYGYPEGAPSPSLRNQFRRPNGTPVCSPNQLQQYSPVKMDYLYPQLEIGVTEPVMVTQVLDPHRLFCQLRSLSHEVQRLSESMHHYYEVQKGYGDQETALPLVLGQPCASCGSDGRWYRSLLQELFLDRQLAMVIHVDWGRRDIVPLSGLRNLTSEFLRMPVFTFPCTLCGISDGGLGWDVAVISDLRTMLLGRHVNAKIECYNSYEHLYVITLFAEDGMNLNCVFGIRSQNPKLYQVPLPALVEPSPVDTVKKIPVKPDVQIIYMSKYPPVELKIGKFEDAVVEFVIDPFSFWVRLGKYAANHKEMVDGMTKFYSQASKLMGIIKPKPGQLCCTKYEDSFHRAEVISVIDKKVNVYFLDSGVVEVVDWSEIRELPAEYTKLPALANKCSIADTFPIEDTWSEEAILAFKVAVTDKKLIIRVLSKDSDEYIVEIMDQSRIEEKFVGKILAKAGLARFEEPDAVYQSSGDKIAHVELSKTILNPNASDYVSKVQETTTSDHTSKSRETTASDKVSKLQETTASYPGDETTEVSPFEQQLFEPGTTIEVIVSHVRHPGIFWCQNADSKADLGTLMSAIQSHCKSTDCPYVGDSLACLAKSLDDELWYRAFITEVPVNFSKTSSVEVEYVDYGKRETVPVTNLRALSSEFFRLKAQAFKCSLYNIITPKGSNPFLWDKAATKVFLEFVQGASKWTEFHCTIYAIASLHGELFNIVDLYTPFSKVCDTLVKSGYATHLYHKTLAPSMQLYTYYYSMHDIKLGSEEEIYITHVDSSHMFYAQLARSSNIIDEISFTIKKIMEKTRRKKVTPLSGNLCLAKFSDQQWYRGLIQSENGCNKVFFVDYGNTEKVSEEDLLPIMPSEHDLLLVPMQAIKCFLPDIPPKVPSEIISWFEDAVLEKTLKARIVAKDADGKLSVELYDGEQQINATLKRKLRLNAPKDKSDHPAIEQPRTFRQEERRTFSDRVDNQERKTPFSVGKNFKNRDSDNRSHSDIGQEPEPRYRKNPVVQYKTDNKDYNSRFQEFSGQRKTESSQRASSNDSNHENLGRRDTKQGGKTLPQRQTSASEFRSPAKPPVVSLSDIPKRKISKGMKELVYLSHTNSVFDFHVQVAADTRLDEISDILNKEKSSLEALADEDIREGNVICAYFSDDGLYYRGLVREKSRRGMCVEYIDYGNTSILSDCRNYRLPPKCCSIPVMAIHCSLQKPSTASNAPNLEELLGEFSKRTSDLQLSCEFVKQDGHKWDVLLQDELGCINDLLNPHEEPGPEESTEEASETIMTEEEGISSVGAFTWDLPQPGETVKVYTSSAEGPECFWCQLSTADIESLASQVQKAGEESVKSDEFFDTLKVGSPCNVIFSEDNNWYRAMVTRMEGELVTVRFIDYGNEDTVGKDQIKILPESLVKIPPQALSCRLADFDTNAGTWSPEGKDYFYEKVTEDALELTVLEILEGDSFPIPMACVTIQYNEININEEMSKFWQKVDPLRPDKSINSSYVDLIEAEDKDLPTIDSRSNVSEDGSQYEECTNLPGLECPLQDDVIHYGEDQEYNTDGVEVAVDVPRAHDDPEAGDVDHSEQRDHAPEDIEGFGSYVENSDTAGDVFPNPPLQDPSDQGNLS</sequence>
<dbReference type="PROSITE" id="PS50304">
    <property type="entry name" value="TUDOR"/>
    <property type="match status" value="6"/>
</dbReference>
<feature type="region of interest" description="Disordered" evidence="1">
    <location>
        <begin position="511"/>
        <end position="551"/>
    </location>
</feature>
<dbReference type="InterPro" id="IPR050621">
    <property type="entry name" value="Tudor_domain_containing"/>
</dbReference>
<feature type="region of interest" description="Disordered" evidence="1">
    <location>
        <begin position="29"/>
        <end position="49"/>
    </location>
</feature>
<name>A0AAV6YWH0_ENGPU</name>
<feature type="region of interest" description="Disordered" evidence="1">
    <location>
        <begin position="952"/>
        <end position="1092"/>
    </location>
</feature>
<keyword evidence="4" id="KW-1185">Reference proteome</keyword>
<dbReference type="InterPro" id="IPR035437">
    <property type="entry name" value="SNase_OB-fold_sf"/>
</dbReference>
<dbReference type="InterPro" id="IPR002999">
    <property type="entry name" value="Tudor"/>
</dbReference>
<accession>A0AAV6YWH0</accession>
<feature type="domain" description="Tudor" evidence="2">
    <location>
        <begin position="607"/>
        <end position="670"/>
    </location>
</feature>
<evidence type="ECO:0000256" key="1">
    <source>
        <dbReference type="SAM" id="MobiDB-lite"/>
    </source>
</evidence>
<feature type="compositionally biased region" description="Basic and acidic residues" evidence="1">
    <location>
        <begin position="520"/>
        <end position="535"/>
    </location>
</feature>
<dbReference type="PANTHER" id="PTHR22948:SF15">
    <property type="entry name" value="TUDOR DOMAIN-CONTAINING PROTEIN 6"/>
    <property type="match status" value="1"/>
</dbReference>
<dbReference type="Gene3D" id="2.40.50.90">
    <property type="match status" value="6"/>
</dbReference>
<feature type="domain" description="Tudor" evidence="2">
    <location>
        <begin position="825"/>
        <end position="881"/>
    </location>
</feature>
<dbReference type="EMBL" id="WNYA01006823">
    <property type="protein sequence ID" value="KAG8541704.1"/>
    <property type="molecule type" value="Genomic_DNA"/>
</dbReference>
<dbReference type="Proteomes" id="UP000824782">
    <property type="component" value="Unassembled WGS sequence"/>
</dbReference>
<feature type="region of interest" description="Disordered" evidence="1">
    <location>
        <begin position="1576"/>
        <end position="1630"/>
    </location>
</feature>
<feature type="compositionally biased region" description="Basic and acidic residues" evidence="1">
    <location>
        <begin position="1056"/>
        <end position="1068"/>
    </location>
</feature>
<evidence type="ECO:0000313" key="4">
    <source>
        <dbReference type="Proteomes" id="UP000824782"/>
    </source>
</evidence>
<feature type="compositionally biased region" description="Basic and acidic residues" evidence="1">
    <location>
        <begin position="1576"/>
        <end position="1596"/>
    </location>
</feature>
<comment type="caution">
    <text evidence="3">The sequence shown here is derived from an EMBL/GenBank/DDBJ whole genome shotgun (WGS) entry which is preliminary data.</text>
</comment>
<proteinExistence type="predicted"/>
<dbReference type="Pfam" id="PF00567">
    <property type="entry name" value="TUDOR"/>
    <property type="match status" value="6"/>
</dbReference>
<feature type="compositionally biased region" description="Basic and acidic residues" evidence="1">
    <location>
        <begin position="997"/>
        <end position="1017"/>
    </location>
</feature>
<evidence type="ECO:0000313" key="3">
    <source>
        <dbReference type="EMBL" id="KAG8541704.1"/>
    </source>
</evidence>